<feature type="binding site" evidence="9">
    <location>
        <position position="354"/>
    </location>
    <ligand>
        <name>ATP</name>
        <dbReference type="ChEBI" id="CHEBI:30616"/>
    </ligand>
</feature>
<dbReference type="GO" id="GO:0005829">
    <property type="term" value="C:cytosol"/>
    <property type="evidence" value="ECO:0007669"/>
    <property type="project" value="TreeGrafter"/>
</dbReference>
<dbReference type="GO" id="GO:0019303">
    <property type="term" value="P:D-ribose catabolic process"/>
    <property type="evidence" value="ECO:0007669"/>
    <property type="project" value="UniProtKB-UniRule"/>
</dbReference>
<evidence type="ECO:0000256" key="1">
    <source>
        <dbReference type="ARBA" id="ARBA00022679"/>
    </source>
</evidence>
<evidence type="ECO:0000259" key="10">
    <source>
        <dbReference type="Pfam" id="PF00294"/>
    </source>
</evidence>
<feature type="binding site" evidence="9">
    <location>
        <position position="309"/>
    </location>
    <ligand>
        <name>substrate</name>
    </ligand>
</feature>
<feature type="binding site" evidence="9">
    <location>
        <position position="456"/>
    </location>
    <ligand>
        <name>K(+)</name>
        <dbReference type="ChEBI" id="CHEBI:29103"/>
    </ligand>
</feature>
<dbReference type="Gene3D" id="3.40.50.450">
    <property type="match status" value="1"/>
</dbReference>
<keyword evidence="8 9" id="KW-0119">Carbohydrate metabolism</keyword>
<dbReference type="PANTHER" id="PTHR10584:SF166">
    <property type="entry name" value="RIBOKINASE"/>
    <property type="match status" value="1"/>
</dbReference>
<organism evidence="11 12">
    <name type="scientific">Candidatus Gottesmanbacteria bacterium GW2011_GWB1_44_11c</name>
    <dbReference type="NCBI Taxonomy" id="1618447"/>
    <lineage>
        <taxon>Bacteria</taxon>
        <taxon>Candidatus Gottesmaniibacteriota</taxon>
    </lineage>
</organism>
<evidence type="ECO:0000256" key="2">
    <source>
        <dbReference type="ARBA" id="ARBA00022723"/>
    </source>
</evidence>
<feature type="binding site" evidence="9">
    <location>
        <position position="451"/>
    </location>
    <ligand>
        <name>K(+)</name>
        <dbReference type="ChEBI" id="CHEBI:29103"/>
    </ligand>
</feature>
<comment type="pathway">
    <text evidence="9">Carbohydrate metabolism; D-ribose degradation; D-ribose 5-phosphate from beta-D-ribopyranose: step 2/2.</text>
</comment>
<feature type="binding site" evidence="9">
    <location>
        <position position="417"/>
    </location>
    <ligand>
        <name>K(+)</name>
        <dbReference type="ChEBI" id="CHEBI:29103"/>
    </ligand>
</feature>
<keyword evidence="2 9" id="KW-0479">Metal-binding</keyword>
<evidence type="ECO:0000256" key="9">
    <source>
        <dbReference type="HAMAP-Rule" id="MF_01987"/>
    </source>
</evidence>
<feature type="binding site" evidence="9">
    <location>
        <begin position="204"/>
        <end position="208"/>
    </location>
    <ligand>
        <name>substrate</name>
    </ligand>
</feature>
<keyword evidence="4 9" id="KW-0418">Kinase</keyword>
<comment type="catalytic activity">
    <reaction evidence="9">
        <text>D-ribose + ATP = D-ribose 5-phosphate + ADP + H(+)</text>
        <dbReference type="Rhea" id="RHEA:13697"/>
        <dbReference type="ChEBI" id="CHEBI:15378"/>
        <dbReference type="ChEBI" id="CHEBI:30616"/>
        <dbReference type="ChEBI" id="CHEBI:47013"/>
        <dbReference type="ChEBI" id="CHEBI:78346"/>
        <dbReference type="ChEBI" id="CHEBI:456216"/>
        <dbReference type="EC" id="2.7.1.15"/>
    </reaction>
</comment>
<dbReference type="UniPathway" id="UPA00916">
    <property type="reaction ID" value="UER00889"/>
</dbReference>
<keyword evidence="1 9" id="KW-0808">Transferase</keyword>
<dbReference type="PRINTS" id="PR00990">
    <property type="entry name" value="RIBOKINASE"/>
</dbReference>
<dbReference type="HAMAP" id="MF_01987">
    <property type="entry name" value="Ribokinase"/>
    <property type="match status" value="1"/>
</dbReference>
<dbReference type="EMBL" id="LCHM01000032">
    <property type="protein sequence ID" value="KKT37042.1"/>
    <property type="molecule type" value="Genomic_DNA"/>
</dbReference>
<feature type="binding site" evidence="9">
    <location>
        <position position="445"/>
    </location>
    <ligand>
        <name>ATP</name>
        <dbReference type="ChEBI" id="CHEBI:30616"/>
    </ligand>
</feature>
<sequence length="474" mass="53414">MKIFFIASYLGKQKYQKDYDQIIELVESTGAEVISAEKTREYQDSFTPENIKKYGSKERVHYEFIRQGVLKADGLVVEASFDDLRVGHEMTLALLYKKPVLCLSQNLDYGKYIQHDYFTGRLYSQKNLKKIVLKFLQEVSDRIKTKRNFGYRVSEKKWGTQKMAIQKQIAVLGSVNIDMITKVPMIPKVDEVVISEGLKLMPGGKATNAAIGMSRLGEKVWMLGKTGNDFFGESLKEVLKREDIDSSFVDTDNFIPTGTVMVSVDSRGKNTIIVNEDANIKINQQTIKDFLNQIDEGKIIIDCFYTTLEPLPEIVAFAINEFNKRKITVFCDAAPTARPLNPKLYSSIDFLSCNEFEAEAMTGVKVFDEKTAELAAQKLRQNSAKTIILTLGEKGALVLSDKTEYFPGLKVRTVDETGAGDAFRAGFVTEYLETKDINKAMLMGNKVGAFTVTRLGVYEALPTKEELGFFQEEQ</sequence>
<feature type="active site" description="Proton acceptor" evidence="9">
    <location>
        <position position="421"/>
    </location>
</feature>
<feature type="binding site" evidence="9">
    <location>
        <begin position="176"/>
        <end position="178"/>
    </location>
    <ligand>
        <name>substrate</name>
    </ligand>
</feature>
<evidence type="ECO:0000256" key="8">
    <source>
        <dbReference type="ARBA" id="ARBA00023277"/>
    </source>
</evidence>
<dbReference type="Proteomes" id="UP000034617">
    <property type="component" value="Unassembled WGS sequence"/>
</dbReference>
<feature type="binding site" evidence="9">
    <location>
        <begin position="390"/>
        <end position="395"/>
    </location>
    <ligand>
        <name>ATP</name>
        <dbReference type="ChEBI" id="CHEBI:30616"/>
    </ligand>
</feature>
<dbReference type="InterPro" id="IPR011877">
    <property type="entry name" value="Ribokinase"/>
</dbReference>
<feature type="binding site" evidence="9">
    <location>
        <position position="454"/>
    </location>
    <ligand>
        <name>K(+)</name>
        <dbReference type="ChEBI" id="CHEBI:29103"/>
    </ligand>
</feature>
<dbReference type="InterPro" id="IPR002139">
    <property type="entry name" value="Ribo/fructo_kinase"/>
</dbReference>
<comment type="similarity">
    <text evidence="9">Belongs to the carbohydrate kinase PfkB family. Ribokinase subfamily.</text>
</comment>
<comment type="caution">
    <text evidence="9">Lacks conserved residue(s) required for the propagation of feature annotation.</text>
</comment>
<name>A0A0G1IYY1_9BACT</name>
<keyword evidence="9" id="KW-0963">Cytoplasm</keyword>
<evidence type="ECO:0000256" key="5">
    <source>
        <dbReference type="ARBA" id="ARBA00022840"/>
    </source>
</evidence>
<dbReference type="InterPro" id="IPR011611">
    <property type="entry name" value="PfkB_dom"/>
</dbReference>
<keyword evidence="3 9" id="KW-0547">Nucleotide-binding</keyword>
<dbReference type="SUPFAM" id="SSF53613">
    <property type="entry name" value="Ribokinase-like"/>
    <property type="match status" value="1"/>
</dbReference>
<accession>A0A0G1IYY1</accession>
<comment type="subunit">
    <text evidence="9">Homodimer.</text>
</comment>
<dbReference type="GO" id="GO:0046872">
    <property type="term" value="F:metal ion binding"/>
    <property type="evidence" value="ECO:0007669"/>
    <property type="project" value="UniProtKB-KW"/>
</dbReference>
<evidence type="ECO:0000313" key="11">
    <source>
        <dbReference type="EMBL" id="KKT37042.1"/>
    </source>
</evidence>
<comment type="caution">
    <text evidence="11">The sequence shown here is derived from an EMBL/GenBank/DDBJ whole genome shotgun (WGS) entry which is preliminary data.</text>
</comment>
<dbReference type="Gene3D" id="3.40.1190.20">
    <property type="match status" value="1"/>
</dbReference>
<dbReference type="GO" id="GO:0004747">
    <property type="term" value="F:ribokinase activity"/>
    <property type="evidence" value="ECO:0007669"/>
    <property type="project" value="UniProtKB-UniRule"/>
</dbReference>
<comment type="function">
    <text evidence="9">Catalyzes the phosphorylation of ribose at O-5 in a reaction requiring ATP and magnesium. The resulting D-ribose-5-phosphate can then be used either for sythesis of nucleotides, histidine, and tryptophan, or as a component of the pentose phosphate pathway.</text>
</comment>
<gene>
    <name evidence="9" type="primary">rbsK</name>
    <name evidence="11" type="ORF">UW22_C0032G0005</name>
</gene>
<comment type="subcellular location">
    <subcellularLocation>
        <location evidence="9">Cytoplasm</location>
    </subcellularLocation>
</comment>
<dbReference type="PANTHER" id="PTHR10584">
    <property type="entry name" value="SUGAR KINASE"/>
    <property type="match status" value="1"/>
</dbReference>
<dbReference type="EC" id="2.7.1.15" evidence="9"/>
<feature type="binding site" evidence="9">
    <location>
        <begin position="420"/>
        <end position="421"/>
    </location>
    <ligand>
        <name>ATP</name>
        <dbReference type="ChEBI" id="CHEBI:30616"/>
    </ligand>
</feature>
<keyword evidence="5 9" id="KW-0067">ATP-binding</keyword>
<reference evidence="11 12" key="1">
    <citation type="journal article" date="2015" name="Nature">
        <title>rRNA introns, odd ribosomes, and small enigmatic genomes across a large radiation of phyla.</title>
        <authorList>
            <person name="Brown C.T."/>
            <person name="Hug L.A."/>
            <person name="Thomas B.C."/>
            <person name="Sharon I."/>
            <person name="Castelle C.J."/>
            <person name="Singh A."/>
            <person name="Wilkins M.J."/>
            <person name="Williams K.H."/>
            <person name="Banfield J.F."/>
        </authorList>
    </citation>
    <scope>NUCLEOTIDE SEQUENCE [LARGE SCALE GENOMIC DNA]</scope>
</reference>
<dbReference type="CDD" id="cd01174">
    <property type="entry name" value="ribokinase"/>
    <property type="match status" value="1"/>
</dbReference>
<comment type="cofactor">
    <cofactor evidence="9">
        <name>Mg(2+)</name>
        <dbReference type="ChEBI" id="CHEBI:18420"/>
    </cofactor>
    <text evidence="9">Requires a divalent cation, most likely magnesium in vivo, as an electrophilic catalyst to aid phosphoryl group transfer. It is the chelate of the metal and the nucleotide that is the actual substrate.</text>
</comment>
<feature type="binding site" evidence="9">
    <location>
        <position position="421"/>
    </location>
    <ligand>
        <name>substrate</name>
    </ligand>
</feature>
<feature type="binding site" evidence="9">
    <location>
        <position position="415"/>
    </location>
    <ligand>
        <name>K(+)</name>
        <dbReference type="ChEBI" id="CHEBI:29103"/>
    </ligand>
</feature>
<dbReference type="Pfam" id="PF00294">
    <property type="entry name" value="PfkB"/>
    <property type="match status" value="1"/>
</dbReference>
<dbReference type="InterPro" id="IPR029056">
    <property type="entry name" value="Ribokinase-like"/>
</dbReference>
<evidence type="ECO:0000256" key="3">
    <source>
        <dbReference type="ARBA" id="ARBA00022741"/>
    </source>
</evidence>
<keyword evidence="7 9" id="KW-0630">Potassium</keyword>
<proteinExistence type="inferred from homology"/>
<comment type="activity regulation">
    <text evidence="9">Activated by a monovalent cation that binds near, but not in, the active site. The most likely occupant of the site in vivo is potassium. Ion binding induces a conformational change that may alter substrate affinity.</text>
</comment>
<evidence type="ECO:0000256" key="4">
    <source>
        <dbReference type="ARBA" id="ARBA00022777"/>
    </source>
</evidence>
<protein>
    <recommendedName>
        <fullName evidence="9">Ribokinase</fullName>
        <shortName evidence="9">RK</shortName>
        <ecNumber evidence="9">2.7.1.15</ecNumber>
    </recommendedName>
</protein>
<evidence type="ECO:0000256" key="6">
    <source>
        <dbReference type="ARBA" id="ARBA00022842"/>
    </source>
</evidence>
<evidence type="ECO:0000313" key="12">
    <source>
        <dbReference type="Proteomes" id="UP000034617"/>
    </source>
</evidence>
<feature type="domain" description="Carbohydrate kinase PfkB" evidence="10">
    <location>
        <begin position="167"/>
        <end position="463"/>
    </location>
</feature>
<dbReference type="AlphaFoldDB" id="A0A0G1IYY1"/>
<keyword evidence="6 9" id="KW-0460">Magnesium</keyword>
<evidence type="ECO:0000256" key="7">
    <source>
        <dbReference type="ARBA" id="ARBA00022958"/>
    </source>
</evidence>
<dbReference type="GO" id="GO:0005524">
    <property type="term" value="F:ATP binding"/>
    <property type="evidence" value="ECO:0007669"/>
    <property type="project" value="UniProtKB-UniRule"/>
</dbReference>